<dbReference type="Gene3D" id="1.10.10.140">
    <property type="entry name" value="Cytochrome c oxidase, subunit VIb"/>
    <property type="match status" value="1"/>
</dbReference>
<evidence type="ECO:0000256" key="3">
    <source>
        <dbReference type="ARBA" id="ARBA00023128"/>
    </source>
</evidence>
<dbReference type="EMBL" id="JANBOJ010000003">
    <property type="protein sequence ID" value="KAJ1725609.1"/>
    <property type="molecule type" value="Genomic_DNA"/>
</dbReference>
<dbReference type="Pfam" id="PF02297">
    <property type="entry name" value="COX6B"/>
    <property type="match status" value="1"/>
</dbReference>
<evidence type="ECO:0000256" key="1">
    <source>
        <dbReference type="ARBA" id="ARBA00004173"/>
    </source>
</evidence>
<dbReference type="GO" id="GO:0045277">
    <property type="term" value="C:respiratory chain complex IV"/>
    <property type="evidence" value="ECO:0007669"/>
    <property type="project" value="InterPro"/>
</dbReference>
<comment type="subcellular location">
    <subcellularLocation>
        <location evidence="1">Mitochondrion</location>
    </subcellularLocation>
</comment>
<dbReference type="PANTHER" id="PTHR46281:SF8">
    <property type="entry name" value="CYTOCHROME C OXIDASE SUBUNIT 12, MITOCHONDRIAL"/>
    <property type="match status" value="1"/>
</dbReference>
<feature type="disulfide bond" evidence="6">
    <location>
        <begin position="25"/>
        <end position="57"/>
    </location>
</feature>
<keyword evidence="4 6" id="KW-1015">Disulfide bond</keyword>
<dbReference type="Proteomes" id="UP001149813">
    <property type="component" value="Unassembled WGS sequence"/>
</dbReference>
<dbReference type="AlphaFoldDB" id="A0A9W7Y2C1"/>
<name>A0A9W7Y2C1_9FUNG</name>
<comment type="function">
    <text evidence="5">Component of the cytochrome c oxidase, the last enzyme in the mitochondrial electron transport chain which drives oxidative phosphorylation.</text>
</comment>
<dbReference type="GO" id="GO:0005739">
    <property type="term" value="C:mitochondrion"/>
    <property type="evidence" value="ECO:0007669"/>
    <property type="project" value="UniProtKB-SubCell"/>
</dbReference>
<keyword evidence="8" id="KW-1185">Reference proteome</keyword>
<evidence type="ECO:0000256" key="2">
    <source>
        <dbReference type="ARBA" id="ARBA00006425"/>
    </source>
</evidence>
<dbReference type="PANTHER" id="PTHR46281">
    <property type="entry name" value="CYTOCHROME C OXIDASE SUBUNIT 6B"/>
    <property type="match status" value="1"/>
</dbReference>
<dbReference type="InterPro" id="IPR036549">
    <property type="entry name" value="CX6/COA6-like_sf"/>
</dbReference>
<dbReference type="SUPFAM" id="SSF47694">
    <property type="entry name" value="Cytochrome c oxidase subunit h"/>
    <property type="match status" value="1"/>
</dbReference>
<comment type="similarity">
    <text evidence="2">Belongs to the cytochrome c oxidase subunit 6B family.</text>
</comment>
<accession>A0A9W7Y2C1</accession>
<dbReference type="InterPro" id="IPR048280">
    <property type="entry name" value="COX6B-like"/>
</dbReference>
<evidence type="ECO:0000256" key="5">
    <source>
        <dbReference type="PIRNR" id="PIRNR000278"/>
    </source>
</evidence>
<dbReference type="CDD" id="cd00926">
    <property type="entry name" value="Cyt_c_Oxidase_VIb"/>
    <property type="match status" value="1"/>
</dbReference>
<organism evidence="7 8">
    <name type="scientific">Coemansia erecta</name>
    <dbReference type="NCBI Taxonomy" id="147472"/>
    <lineage>
        <taxon>Eukaryota</taxon>
        <taxon>Fungi</taxon>
        <taxon>Fungi incertae sedis</taxon>
        <taxon>Zoopagomycota</taxon>
        <taxon>Kickxellomycotina</taxon>
        <taxon>Kickxellomycetes</taxon>
        <taxon>Kickxellales</taxon>
        <taxon>Kickxellaceae</taxon>
        <taxon>Coemansia</taxon>
    </lineage>
</organism>
<comment type="caution">
    <text evidence="7">The sequence shown here is derived from an EMBL/GenBank/DDBJ whole genome shotgun (WGS) entry which is preliminary data.</text>
</comment>
<dbReference type="FunFam" id="1.10.10.140:FF:000001">
    <property type="entry name" value="Cytochrome c oxidase subunit 6B1"/>
    <property type="match status" value="1"/>
</dbReference>
<reference evidence="7" key="1">
    <citation type="submission" date="2022-07" db="EMBL/GenBank/DDBJ databases">
        <title>Phylogenomic reconstructions and comparative analyses of Kickxellomycotina fungi.</title>
        <authorList>
            <person name="Reynolds N.K."/>
            <person name="Stajich J.E."/>
            <person name="Barry K."/>
            <person name="Grigoriev I.V."/>
            <person name="Crous P."/>
            <person name="Smith M.E."/>
        </authorList>
    </citation>
    <scope>NUCLEOTIDE SEQUENCE</scope>
    <source>
        <strain evidence="7">NBRC 32514</strain>
    </source>
</reference>
<proteinExistence type="inferred from homology"/>
<dbReference type="InterPro" id="IPR003213">
    <property type="entry name" value="Cyt_c_oxidase_su6B"/>
</dbReference>
<dbReference type="PROSITE" id="PS51808">
    <property type="entry name" value="CHCH"/>
    <property type="match status" value="1"/>
</dbReference>
<sequence>MSEQIKIETTPFDARFPNVNQTKRCWQNYYDYTKCVAAKGEDYAPCKQFFKAYNALCPNEWIERWDDQKENGTFPMAESA</sequence>
<feature type="disulfide bond" evidence="6">
    <location>
        <begin position="35"/>
        <end position="46"/>
    </location>
</feature>
<dbReference type="OrthoDB" id="1107506at2759"/>
<keyword evidence="3 5" id="KW-0496">Mitochondrion</keyword>
<gene>
    <name evidence="7" type="primary">COX12</name>
    <name evidence="7" type="ORF">LPJ53_000279</name>
</gene>
<evidence type="ECO:0000256" key="4">
    <source>
        <dbReference type="ARBA" id="ARBA00023157"/>
    </source>
</evidence>
<evidence type="ECO:0000313" key="7">
    <source>
        <dbReference type="EMBL" id="KAJ1725609.1"/>
    </source>
</evidence>
<dbReference type="PIRSF" id="PIRSF000278">
    <property type="entry name" value="Cyt_c_oxidase_6B"/>
    <property type="match status" value="1"/>
</dbReference>
<protein>
    <recommendedName>
        <fullName evidence="5">Cytochrome c oxidase subunit</fullName>
    </recommendedName>
</protein>
<evidence type="ECO:0000313" key="8">
    <source>
        <dbReference type="Proteomes" id="UP001149813"/>
    </source>
</evidence>
<evidence type="ECO:0000256" key="6">
    <source>
        <dbReference type="PIRSR" id="PIRSR000278-1"/>
    </source>
</evidence>